<proteinExistence type="predicted"/>
<organism evidence="1 2">
    <name type="scientific">Sphingomonas dokdonensis</name>
    <dbReference type="NCBI Taxonomy" id="344880"/>
    <lineage>
        <taxon>Bacteria</taxon>
        <taxon>Pseudomonadati</taxon>
        <taxon>Pseudomonadota</taxon>
        <taxon>Alphaproteobacteria</taxon>
        <taxon>Sphingomonadales</taxon>
        <taxon>Sphingomonadaceae</taxon>
        <taxon>Sphingomonas</taxon>
    </lineage>
</organism>
<dbReference type="AlphaFoldDB" id="A0A245ZNK3"/>
<dbReference type="Proteomes" id="UP000197290">
    <property type="component" value="Unassembled WGS sequence"/>
</dbReference>
<protein>
    <submittedName>
        <fullName evidence="1">Uncharacterized protein</fullName>
    </submittedName>
</protein>
<dbReference type="EMBL" id="NBBI01000002">
    <property type="protein sequence ID" value="OWK31309.1"/>
    <property type="molecule type" value="Genomic_DNA"/>
</dbReference>
<evidence type="ECO:0000313" key="1">
    <source>
        <dbReference type="EMBL" id="OWK31309.1"/>
    </source>
</evidence>
<accession>A0A245ZNK3</accession>
<name>A0A245ZNK3_9SPHN</name>
<comment type="caution">
    <text evidence="1">The sequence shown here is derived from an EMBL/GenBank/DDBJ whole genome shotgun (WGS) entry which is preliminary data.</text>
</comment>
<dbReference type="RefSeq" id="WP_088366665.1">
    <property type="nucleotide sequence ID" value="NZ_NBBI01000002.1"/>
</dbReference>
<sequence>MSAAQAAAMPDLDVIATRTARLADLLDALANESSRRRSPNEGTLWVAAEYAIDTHNRLVGMFDRDAERQA</sequence>
<gene>
    <name evidence="1" type="ORF">SPDO_13160</name>
</gene>
<keyword evidence="2" id="KW-1185">Reference proteome</keyword>
<evidence type="ECO:0000313" key="2">
    <source>
        <dbReference type="Proteomes" id="UP000197290"/>
    </source>
</evidence>
<reference evidence="1 2" key="1">
    <citation type="submission" date="2017-03" db="EMBL/GenBank/DDBJ databases">
        <title>Genome sequence of Sphingomonas dokdonensis DSM 21029.</title>
        <authorList>
            <person name="Poehlein A."/>
            <person name="Wuebbeler J.H."/>
            <person name="Steinbuechel A."/>
            <person name="Daniel R."/>
        </authorList>
    </citation>
    <scope>NUCLEOTIDE SEQUENCE [LARGE SCALE GENOMIC DNA]</scope>
    <source>
        <strain evidence="1 2">DSM 21029</strain>
    </source>
</reference>